<dbReference type="InterPro" id="IPR002656">
    <property type="entry name" value="Acyl_transf_3_dom"/>
</dbReference>
<proteinExistence type="predicted"/>
<feature type="transmembrane region" description="Helical" evidence="1">
    <location>
        <begin position="265"/>
        <end position="282"/>
    </location>
</feature>
<dbReference type="Proteomes" id="UP001518989">
    <property type="component" value="Unassembled WGS sequence"/>
</dbReference>
<reference evidence="3 4" key="1">
    <citation type="submission" date="2020-09" db="EMBL/GenBank/DDBJ databases">
        <title>Roseomonas.</title>
        <authorList>
            <person name="Zhu W."/>
        </authorList>
    </citation>
    <scope>NUCLEOTIDE SEQUENCE [LARGE SCALE GENOMIC DNA]</scope>
    <source>
        <strain evidence="3 4">573</strain>
    </source>
</reference>
<feature type="transmembrane region" description="Helical" evidence="1">
    <location>
        <begin position="334"/>
        <end position="353"/>
    </location>
</feature>
<keyword evidence="1" id="KW-0812">Transmembrane</keyword>
<dbReference type="GO" id="GO:0016746">
    <property type="term" value="F:acyltransferase activity"/>
    <property type="evidence" value="ECO:0007669"/>
    <property type="project" value="UniProtKB-KW"/>
</dbReference>
<dbReference type="InterPro" id="IPR050879">
    <property type="entry name" value="Acyltransferase_3"/>
</dbReference>
<feature type="transmembrane region" description="Helical" evidence="1">
    <location>
        <begin position="303"/>
        <end position="322"/>
    </location>
</feature>
<evidence type="ECO:0000313" key="4">
    <source>
        <dbReference type="Proteomes" id="UP001518989"/>
    </source>
</evidence>
<keyword evidence="1" id="KW-1133">Transmembrane helix</keyword>
<protein>
    <submittedName>
        <fullName evidence="3">Acyltransferase</fullName>
    </submittedName>
</protein>
<keyword evidence="4" id="KW-1185">Reference proteome</keyword>
<feature type="transmembrane region" description="Helical" evidence="1">
    <location>
        <begin position="133"/>
        <end position="152"/>
    </location>
</feature>
<evidence type="ECO:0000259" key="2">
    <source>
        <dbReference type="Pfam" id="PF01757"/>
    </source>
</evidence>
<gene>
    <name evidence="3" type="ORF">IAI61_06705</name>
</gene>
<comment type="caution">
    <text evidence="3">The sequence shown here is derived from an EMBL/GenBank/DDBJ whole genome shotgun (WGS) entry which is preliminary data.</text>
</comment>
<feature type="transmembrane region" description="Helical" evidence="1">
    <location>
        <begin position="53"/>
        <end position="72"/>
    </location>
</feature>
<accession>A0ABS3KMM5</accession>
<dbReference type="Pfam" id="PF01757">
    <property type="entry name" value="Acyl_transf_3"/>
    <property type="match status" value="1"/>
</dbReference>
<evidence type="ECO:0000256" key="1">
    <source>
        <dbReference type="SAM" id="Phobius"/>
    </source>
</evidence>
<dbReference type="RefSeq" id="WP_207416158.1">
    <property type="nucleotide sequence ID" value="NZ_JACTNG010000003.1"/>
</dbReference>
<organism evidence="3 4">
    <name type="scientific">Roseomonas haemaphysalidis</name>
    <dbReference type="NCBI Taxonomy" id="2768162"/>
    <lineage>
        <taxon>Bacteria</taxon>
        <taxon>Pseudomonadati</taxon>
        <taxon>Pseudomonadota</taxon>
        <taxon>Alphaproteobacteria</taxon>
        <taxon>Acetobacterales</taxon>
        <taxon>Roseomonadaceae</taxon>
        <taxon>Roseomonas</taxon>
    </lineage>
</organism>
<dbReference type="EMBL" id="JACTNG010000003">
    <property type="protein sequence ID" value="MBO1078715.1"/>
    <property type="molecule type" value="Genomic_DNA"/>
</dbReference>
<feature type="transmembrane region" description="Helical" evidence="1">
    <location>
        <begin position="92"/>
        <end position="112"/>
    </location>
</feature>
<feature type="transmembrane region" description="Helical" evidence="1">
    <location>
        <begin position="15"/>
        <end position="32"/>
    </location>
</feature>
<dbReference type="PANTHER" id="PTHR23028">
    <property type="entry name" value="ACETYLTRANSFERASE"/>
    <property type="match status" value="1"/>
</dbReference>
<name>A0ABS3KMM5_9PROT</name>
<keyword evidence="3" id="KW-0808">Transferase</keyword>
<keyword evidence="1" id="KW-0472">Membrane</keyword>
<sequence>MQHVPTTAGKAEFKALTSFRGFAALFVVIFHYSGDFLPNLDFAPHTAFVGKSYLWVDFFFLLSGFVISYAYGHQFAGGLRWASVKQFAFARLARIYPLHVAVLLGFLLLELARVPLHAAGLVALRPFSFDMSPYLLMLNLGLLQTTALAGTLSWNGPAWSIGAEWMSYLAFPLLALPLMRFGGRRCLLPVGLGILGLAVISGGGRNLDLTYNLGALRCLFEFLAGMALFRLHASLQLLPLRRDGLTALALAAVAGTLHFDIPDILVPPLMALLILALARNEGTIGRALSWLPFLRLGQISYSLYLVHMLLLQATLTASQVLLGQDIGRLLGPGASLAALLLFLAALIPIAALLHRRVELPFQQALRHSRFARVHIYGVAAAPRAGLT</sequence>
<feature type="domain" description="Acyltransferase 3" evidence="2">
    <location>
        <begin position="15"/>
        <end position="349"/>
    </location>
</feature>
<keyword evidence="3" id="KW-0012">Acyltransferase</keyword>
<feature type="transmembrane region" description="Helical" evidence="1">
    <location>
        <begin position="186"/>
        <end position="203"/>
    </location>
</feature>
<evidence type="ECO:0000313" key="3">
    <source>
        <dbReference type="EMBL" id="MBO1078715.1"/>
    </source>
</evidence>